<dbReference type="Proteomes" id="UP000298663">
    <property type="component" value="Unassembled WGS sequence"/>
</dbReference>
<reference evidence="2 3" key="1">
    <citation type="journal article" date="2015" name="Genome Biol.">
        <title>Comparative genomics of Steinernema reveals deeply conserved gene regulatory networks.</title>
        <authorList>
            <person name="Dillman A.R."/>
            <person name="Macchietto M."/>
            <person name="Porter C.F."/>
            <person name="Rogers A."/>
            <person name="Williams B."/>
            <person name="Antoshechkin I."/>
            <person name="Lee M.M."/>
            <person name="Goodwin Z."/>
            <person name="Lu X."/>
            <person name="Lewis E.E."/>
            <person name="Goodrich-Blair H."/>
            <person name="Stock S.P."/>
            <person name="Adams B.J."/>
            <person name="Sternberg P.W."/>
            <person name="Mortazavi A."/>
        </authorList>
    </citation>
    <scope>NUCLEOTIDE SEQUENCE [LARGE SCALE GENOMIC DNA]</scope>
    <source>
        <strain evidence="2 3">ALL</strain>
    </source>
</reference>
<accession>A0A4U5N1C2</accession>
<evidence type="ECO:0000313" key="3">
    <source>
        <dbReference type="Proteomes" id="UP000298663"/>
    </source>
</evidence>
<proteinExistence type="predicted"/>
<dbReference type="AlphaFoldDB" id="A0A4U5N1C2"/>
<dbReference type="EMBL" id="AZBU02000005">
    <property type="protein sequence ID" value="TKR75842.1"/>
    <property type="molecule type" value="Genomic_DNA"/>
</dbReference>
<evidence type="ECO:0000256" key="1">
    <source>
        <dbReference type="SAM" id="MobiDB-lite"/>
    </source>
</evidence>
<reference evidence="2 3" key="2">
    <citation type="journal article" date="2019" name="G3 (Bethesda)">
        <title>Hybrid Assembly of the Genome of the Entomopathogenic Nematode Steinernema carpocapsae Identifies the X-Chromosome.</title>
        <authorList>
            <person name="Serra L."/>
            <person name="Macchietto M."/>
            <person name="Macias-Munoz A."/>
            <person name="McGill C.J."/>
            <person name="Rodriguez I.M."/>
            <person name="Rodriguez B."/>
            <person name="Murad R."/>
            <person name="Mortazavi A."/>
        </authorList>
    </citation>
    <scope>NUCLEOTIDE SEQUENCE [LARGE SCALE GENOMIC DNA]</scope>
    <source>
        <strain evidence="2 3">ALL</strain>
    </source>
</reference>
<sequence>MVHQPKNLQDAALKSICKDLIAGTNLWTSSNSIFQICAQRNVRMRFQKWIQDMQATISKLYQTFPMLLDVELEKFVVVEERKIDVPATLLKLREKKIVTHQLHAMICLAGGYEWAFLQSDPFFFLHTAIIEEPYDKDMVNDVCAIHKMLTTSARRATPLHDYQFSQSVSNCLKYCVRFHWTDGITFIFRIIPERLFLQDVMHYNLVQLYEIYSDYPTHPTAKFFCTEIFQTVWQGGFEKYTESALIAKHFEEEQKRQMSRRWLDEEDEEKSPEKKRPRLDSSLAGPGPSSRGYAYLDSTRSSIFYDSASPGVFTDYDGFEPAPHGDIAPMGDM</sequence>
<evidence type="ECO:0000313" key="2">
    <source>
        <dbReference type="EMBL" id="TKR75842.1"/>
    </source>
</evidence>
<feature type="region of interest" description="Disordered" evidence="1">
    <location>
        <begin position="257"/>
        <end position="294"/>
    </location>
</feature>
<gene>
    <name evidence="2" type="ORF">L596_017078</name>
</gene>
<organism evidence="2 3">
    <name type="scientific">Steinernema carpocapsae</name>
    <name type="common">Entomopathogenic nematode</name>
    <dbReference type="NCBI Taxonomy" id="34508"/>
    <lineage>
        <taxon>Eukaryota</taxon>
        <taxon>Metazoa</taxon>
        <taxon>Ecdysozoa</taxon>
        <taxon>Nematoda</taxon>
        <taxon>Chromadorea</taxon>
        <taxon>Rhabditida</taxon>
        <taxon>Tylenchina</taxon>
        <taxon>Panagrolaimomorpha</taxon>
        <taxon>Strongyloidoidea</taxon>
        <taxon>Steinernematidae</taxon>
        <taxon>Steinernema</taxon>
    </lineage>
</organism>
<protein>
    <submittedName>
        <fullName evidence="2">Uncharacterized protein</fullName>
    </submittedName>
</protein>
<name>A0A4U5N1C2_STECR</name>
<comment type="caution">
    <text evidence="2">The sequence shown here is derived from an EMBL/GenBank/DDBJ whole genome shotgun (WGS) entry which is preliminary data.</text>
</comment>
<keyword evidence="3" id="KW-1185">Reference proteome</keyword>